<keyword evidence="1" id="KW-0472">Membrane</keyword>
<protein>
    <recommendedName>
        <fullName evidence="4">DUF2029 domain-containing protein</fullName>
    </recommendedName>
</protein>
<feature type="transmembrane region" description="Helical" evidence="1">
    <location>
        <begin position="149"/>
        <end position="167"/>
    </location>
</feature>
<feature type="transmembrane region" description="Helical" evidence="1">
    <location>
        <begin position="108"/>
        <end position="129"/>
    </location>
</feature>
<keyword evidence="3" id="KW-1185">Reference proteome</keyword>
<sequence>MSAARLRALLAVLAGLATLAIFAHFAALPQVALAMLPKCFAQADIIQFELAGTQDQLAAVFPAGCRSLAVPAMDAVNRWDIKAFIPAYTAFAILAAIWLGYRQKRWMVAAVVVALLAALCDLLETTTLLKLSHSLDSPGTMLTTLSIGAWGKFGLLAVHAALLMWIAYRDKRRILAALLLLIPPATALAAFDHERYAAVMSTTTLIAWTAMMLLAARETIWPRSA</sequence>
<accession>A0ABU0IMR8</accession>
<proteinExistence type="predicted"/>
<evidence type="ECO:0000313" key="3">
    <source>
        <dbReference type="Proteomes" id="UP001228905"/>
    </source>
</evidence>
<dbReference type="RefSeq" id="WP_307346830.1">
    <property type="nucleotide sequence ID" value="NZ_JAUSVS010000001.1"/>
</dbReference>
<gene>
    <name evidence="2" type="ORF">QO010_001012</name>
</gene>
<dbReference type="EMBL" id="JAUSVS010000001">
    <property type="protein sequence ID" value="MDQ0463264.1"/>
    <property type="molecule type" value="Genomic_DNA"/>
</dbReference>
<evidence type="ECO:0000313" key="2">
    <source>
        <dbReference type="EMBL" id="MDQ0463264.1"/>
    </source>
</evidence>
<organism evidence="2 3">
    <name type="scientific">Caulobacter ginsengisoli</name>
    <dbReference type="NCBI Taxonomy" id="400775"/>
    <lineage>
        <taxon>Bacteria</taxon>
        <taxon>Pseudomonadati</taxon>
        <taxon>Pseudomonadota</taxon>
        <taxon>Alphaproteobacteria</taxon>
        <taxon>Caulobacterales</taxon>
        <taxon>Caulobacteraceae</taxon>
        <taxon>Caulobacter</taxon>
    </lineage>
</organism>
<reference evidence="2 3" key="1">
    <citation type="submission" date="2023-07" db="EMBL/GenBank/DDBJ databases">
        <title>Genomic Encyclopedia of Type Strains, Phase IV (KMG-IV): sequencing the most valuable type-strain genomes for metagenomic binning, comparative biology and taxonomic classification.</title>
        <authorList>
            <person name="Goeker M."/>
        </authorList>
    </citation>
    <scope>NUCLEOTIDE SEQUENCE [LARGE SCALE GENOMIC DNA]</scope>
    <source>
        <strain evidence="2 3">DSM 18695</strain>
    </source>
</reference>
<feature type="transmembrane region" description="Helical" evidence="1">
    <location>
        <begin position="197"/>
        <end position="216"/>
    </location>
</feature>
<comment type="caution">
    <text evidence="2">The sequence shown here is derived from an EMBL/GenBank/DDBJ whole genome shotgun (WGS) entry which is preliminary data.</text>
</comment>
<keyword evidence="1" id="KW-0812">Transmembrane</keyword>
<evidence type="ECO:0008006" key="4">
    <source>
        <dbReference type="Google" id="ProtNLM"/>
    </source>
</evidence>
<keyword evidence="1" id="KW-1133">Transmembrane helix</keyword>
<dbReference type="Proteomes" id="UP001228905">
    <property type="component" value="Unassembled WGS sequence"/>
</dbReference>
<evidence type="ECO:0000256" key="1">
    <source>
        <dbReference type="SAM" id="Phobius"/>
    </source>
</evidence>
<feature type="transmembrane region" description="Helical" evidence="1">
    <location>
        <begin position="83"/>
        <end position="101"/>
    </location>
</feature>
<name>A0ABU0IMR8_9CAUL</name>
<feature type="transmembrane region" description="Helical" evidence="1">
    <location>
        <begin position="174"/>
        <end position="191"/>
    </location>
</feature>